<protein>
    <submittedName>
        <fullName evidence="1">Uncharacterized protein</fullName>
    </submittedName>
</protein>
<organism evidence="1 2">
    <name type="scientific">Lutimaribacter degradans</name>
    <dbReference type="NCBI Taxonomy" id="2945989"/>
    <lineage>
        <taxon>Bacteria</taxon>
        <taxon>Pseudomonadati</taxon>
        <taxon>Pseudomonadota</taxon>
        <taxon>Alphaproteobacteria</taxon>
        <taxon>Rhodobacterales</taxon>
        <taxon>Roseobacteraceae</taxon>
        <taxon>Lutimaribacter</taxon>
    </lineage>
</organism>
<sequence length="60" mass="6783">MQRYIISRGEYVVHNIIIEANDEDAAVQIAQDTSIHDERWRDCGPLGHDVLYQCEGAAPV</sequence>
<name>A0ACC6A049_9RHOB</name>
<reference evidence="1" key="1">
    <citation type="submission" date="2022-06" db="EMBL/GenBank/DDBJ databases">
        <title>Lutimaribacter sp. EGI FJ00013, a novel bacterium isolated from a salt lake sediment enrichment.</title>
        <authorList>
            <person name="Gao L."/>
            <person name="Fang B.-Z."/>
            <person name="Li W.-J."/>
        </authorList>
    </citation>
    <scope>NUCLEOTIDE SEQUENCE</scope>
    <source>
        <strain evidence="1">EGI FJ00013</strain>
    </source>
</reference>
<comment type="caution">
    <text evidence="1">The sequence shown here is derived from an EMBL/GenBank/DDBJ whole genome shotgun (WGS) entry which is preliminary data.</text>
</comment>
<evidence type="ECO:0000313" key="2">
    <source>
        <dbReference type="Proteomes" id="UP001203036"/>
    </source>
</evidence>
<gene>
    <name evidence="1" type="ORF">M8744_16310</name>
</gene>
<dbReference type="EMBL" id="JAMQGO010000015">
    <property type="protein sequence ID" value="MCM2563716.1"/>
    <property type="molecule type" value="Genomic_DNA"/>
</dbReference>
<dbReference type="Proteomes" id="UP001203036">
    <property type="component" value="Unassembled WGS sequence"/>
</dbReference>
<proteinExistence type="predicted"/>
<accession>A0ACC6A049</accession>
<keyword evidence="2" id="KW-1185">Reference proteome</keyword>
<evidence type="ECO:0000313" key="1">
    <source>
        <dbReference type="EMBL" id="MCM2563716.1"/>
    </source>
</evidence>